<gene>
    <name evidence="1" type="primary">Acey_s0002.g947</name>
    <name evidence="1" type="ORF">Y032_0002g947</name>
</gene>
<reference evidence="2" key="1">
    <citation type="journal article" date="2015" name="Nat. Genet.">
        <title>The genome and transcriptome of the zoonotic hookworm Ancylostoma ceylanicum identify infection-specific gene families.</title>
        <authorList>
            <person name="Schwarz E.M."/>
            <person name="Hu Y."/>
            <person name="Antoshechkin I."/>
            <person name="Miller M.M."/>
            <person name="Sternberg P.W."/>
            <person name="Aroian R.V."/>
        </authorList>
    </citation>
    <scope>NUCLEOTIDE SEQUENCE</scope>
    <source>
        <strain evidence="2">HY135</strain>
    </source>
</reference>
<dbReference type="EMBL" id="JARK01001338">
    <property type="protein sequence ID" value="EYC33715.1"/>
    <property type="molecule type" value="Genomic_DNA"/>
</dbReference>
<sequence>MTQEQQQLCSDMHQNLSQVRNADISVPDYKAKRLVLTPFLELFGSNIIRILFTLEFSPKGLPCHSRNEPLFQCRWL</sequence>
<proteinExistence type="predicted"/>
<keyword evidence="2" id="KW-1185">Reference proteome</keyword>
<dbReference type="Proteomes" id="UP000024635">
    <property type="component" value="Unassembled WGS sequence"/>
</dbReference>
<protein>
    <submittedName>
        <fullName evidence="1">Uncharacterized protein</fullName>
    </submittedName>
</protein>
<evidence type="ECO:0000313" key="1">
    <source>
        <dbReference type="EMBL" id="EYC33715.1"/>
    </source>
</evidence>
<organism evidence="1 2">
    <name type="scientific">Ancylostoma ceylanicum</name>
    <dbReference type="NCBI Taxonomy" id="53326"/>
    <lineage>
        <taxon>Eukaryota</taxon>
        <taxon>Metazoa</taxon>
        <taxon>Ecdysozoa</taxon>
        <taxon>Nematoda</taxon>
        <taxon>Chromadorea</taxon>
        <taxon>Rhabditida</taxon>
        <taxon>Rhabditina</taxon>
        <taxon>Rhabditomorpha</taxon>
        <taxon>Strongyloidea</taxon>
        <taxon>Ancylostomatidae</taxon>
        <taxon>Ancylostomatinae</taxon>
        <taxon>Ancylostoma</taxon>
    </lineage>
</organism>
<dbReference type="AlphaFoldDB" id="A0A016W238"/>
<name>A0A016W238_9BILA</name>
<accession>A0A016W238</accession>
<evidence type="ECO:0000313" key="2">
    <source>
        <dbReference type="Proteomes" id="UP000024635"/>
    </source>
</evidence>
<comment type="caution">
    <text evidence="1">The sequence shown here is derived from an EMBL/GenBank/DDBJ whole genome shotgun (WGS) entry which is preliminary data.</text>
</comment>